<dbReference type="Pfam" id="PF13144">
    <property type="entry name" value="ChapFlgA"/>
    <property type="match status" value="1"/>
</dbReference>
<organism evidence="3 4">
    <name type="scientific">Desulfomicrobium orale DSM 12838</name>
    <dbReference type="NCBI Taxonomy" id="888061"/>
    <lineage>
        <taxon>Bacteria</taxon>
        <taxon>Pseudomonadati</taxon>
        <taxon>Thermodesulfobacteriota</taxon>
        <taxon>Desulfovibrionia</taxon>
        <taxon>Desulfovibrionales</taxon>
        <taxon>Desulfomicrobiaceae</taxon>
        <taxon>Desulfomicrobium</taxon>
    </lineage>
</organism>
<feature type="domain" description="Flagella basal body P-ring formation protein FlgA SAF" evidence="2">
    <location>
        <begin position="194"/>
        <end position="314"/>
    </location>
</feature>
<dbReference type="AlphaFoldDB" id="A0A109WBI1"/>
<evidence type="ECO:0000313" key="4">
    <source>
        <dbReference type="Proteomes" id="UP000063964"/>
    </source>
</evidence>
<dbReference type="STRING" id="888061.AXF15_08375"/>
<name>A0A109WBI1_9BACT</name>
<dbReference type="Proteomes" id="UP000063964">
    <property type="component" value="Chromosome"/>
</dbReference>
<keyword evidence="1" id="KW-0732">Signal</keyword>
<dbReference type="EMBL" id="CP014230">
    <property type="protein sequence ID" value="AMD93108.1"/>
    <property type="molecule type" value="Genomic_DNA"/>
</dbReference>
<evidence type="ECO:0000256" key="1">
    <source>
        <dbReference type="SAM" id="SignalP"/>
    </source>
</evidence>
<evidence type="ECO:0000259" key="2">
    <source>
        <dbReference type="Pfam" id="PF13144"/>
    </source>
</evidence>
<dbReference type="Gene3D" id="2.30.30.760">
    <property type="match status" value="1"/>
</dbReference>
<dbReference type="RefSeq" id="WP_066605941.1">
    <property type="nucleotide sequence ID" value="NZ_CP014230.1"/>
</dbReference>
<accession>A0A109WBI1</accession>
<dbReference type="InterPro" id="IPR039246">
    <property type="entry name" value="Flagellar_FlgA"/>
</dbReference>
<keyword evidence="4" id="KW-1185">Reference proteome</keyword>
<gene>
    <name evidence="3" type="ORF">AXF15_08375</name>
</gene>
<dbReference type="OrthoDB" id="5447076at2"/>
<evidence type="ECO:0000313" key="3">
    <source>
        <dbReference type="EMBL" id="AMD93108.1"/>
    </source>
</evidence>
<dbReference type="KEGG" id="doa:AXF15_08375"/>
<feature type="chain" id="PRO_5007141473" description="Flagella basal body P-ring formation protein FlgA SAF domain-containing protein" evidence="1">
    <location>
        <begin position="20"/>
        <end position="315"/>
    </location>
</feature>
<sequence>MLRCALALMFFLLAVPAAAERLTMVEALCVDGPAITLADLFRTEGPRGEALLTRFGAEPLLAAPGFEGARAVLSGPKLRELVVNRFGPGLPEITAPDQVQAQRGGQVFDARLLRPVIDRILTDALAHHEGEVEIREYRIADFLFVADKRPAQIRIVPAAAPAPGRISLNLEAVAGDGTVLRKFTGTVFADVWKTVPVAGRGLSRGDMLDAGLVGTARKNLARLPRPVWDGRGLPLRMRSSVSEGQVILADAVEPIPVVTRGQTLTLVYSGRSLTLSVPVESLEDGAVGGIIRLRNMQSRKIVTGRVVDAQTARVP</sequence>
<feature type="signal peptide" evidence="1">
    <location>
        <begin position="1"/>
        <end position="19"/>
    </location>
</feature>
<dbReference type="GO" id="GO:0044780">
    <property type="term" value="P:bacterial-type flagellum assembly"/>
    <property type="evidence" value="ECO:0007669"/>
    <property type="project" value="InterPro"/>
</dbReference>
<dbReference type="NCBIfam" id="TIGR03170">
    <property type="entry name" value="flgA_cterm"/>
    <property type="match status" value="1"/>
</dbReference>
<protein>
    <recommendedName>
        <fullName evidence="2">Flagella basal body P-ring formation protein FlgA SAF domain-containing protein</fullName>
    </recommendedName>
</protein>
<dbReference type="PANTHER" id="PTHR36307">
    <property type="entry name" value="FLAGELLA BASAL BODY P-RING FORMATION PROTEIN FLGA"/>
    <property type="match status" value="1"/>
</dbReference>
<dbReference type="InterPro" id="IPR017585">
    <property type="entry name" value="SAF_FlgA"/>
</dbReference>
<dbReference type="PANTHER" id="PTHR36307:SF1">
    <property type="entry name" value="FLAGELLA BASAL BODY P-RING FORMATION PROTEIN FLGA"/>
    <property type="match status" value="1"/>
</dbReference>
<proteinExistence type="predicted"/>
<reference evidence="4" key="1">
    <citation type="submission" date="2016-02" db="EMBL/GenBank/DDBJ databases">
        <authorList>
            <person name="Holder M.E."/>
            <person name="Ajami N.J."/>
            <person name="Petrosino J.F."/>
        </authorList>
    </citation>
    <scope>NUCLEOTIDE SEQUENCE [LARGE SCALE GENOMIC DNA]</scope>
    <source>
        <strain evidence="4">DSM 12838</strain>
    </source>
</reference>